<feature type="transmembrane region" description="Helical" evidence="10">
    <location>
        <begin position="55"/>
        <end position="77"/>
    </location>
</feature>
<gene>
    <name evidence="12" type="ORF">QFF56_09105</name>
</gene>
<dbReference type="GO" id="GO:0015385">
    <property type="term" value="F:sodium:proton antiporter activity"/>
    <property type="evidence" value="ECO:0007669"/>
    <property type="project" value="InterPro"/>
</dbReference>
<evidence type="ECO:0000313" key="13">
    <source>
        <dbReference type="Proteomes" id="UP001238155"/>
    </source>
</evidence>
<dbReference type="PANTHER" id="PTHR10110">
    <property type="entry name" value="SODIUM/HYDROGEN EXCHANGER"/>
    <property type="match status" value="1"/>
</dbReference>
<dbReference type="GO" id="GO:0051453">
    <property type="term" value="P:regulation of intracellular pH"/>
    <property type="evidence" value="ECO:0007669"/>
    <property type="project" value="TreeGrafter"/>
</dbReference>
<dbReference type="InterPro" id="IPR006153">
    <property type="entry name" value="Cation/H_exchanger_TM"/>
</dbReference>
<keyword evidence="5 10" id="KW-1133">Transmembrane helix</keyword>
<dbReference type="GO" id="GO:0005886">
    <property type="term" value="C:plasma membrane"/>
    <property type="evidence" value="ECO:0007669"/>
    <property type="project" value="UniProtKB-SubCell"/>
</dbReference>
<organism evidence="12 13">
    <name type="scientific">Ligilactobacillus animalis</name>
    <dbReference type="NCBI Taxonomy" id="1605"/>
    <lineage>
        <taxon>Bacteria</taxon>
        <taxon>Bacillati</taxon>
        <taxon>Bacillota</taxon>
        <taxon>Bacilli</taxon>
        <taxon>Lactobacillales</taxon>
        <taxon>Lactobacillaceae</taxon>
        <taxon>Ligilactobacillus</taxon>
    </lineage>
</organism>
<dbReference type="AlphaFoldDB" id="A0AAJ6FMV4"/>
<dbReference type="Pfam" id="PF00999">
    <property type="entry name" value="Na_H_Exchanger"/>
    <property type="match status" value="1"/>
</dbReference>
<feature type="transmembrane region" description="Helical" evidence="10">
    <location>
        <begin position="338"/>
        <end position="358"/>
    </location>
</feature>
<protein>
    <submittedName>
        <fullName evidence="12">Sodium:proton antiporter</fullName>
    </submittedName>
</protein>
<dbReference type="GO" id="GO:0098719">
    <property type="term" value="P:sodium ion import across plasma membrane"/>
    <property type="evidence" value="ECO:0007669"/>
    <property type="project" value="TreeGrafter"/>
</dbReference>
<dbReference type="EMBL" id="CP123751">
    <property type="protein sequence ID" value="WHQ80067.1"/>
    <property type="molecule type" value="Genomic_DNA"/>
</dbReference>
<keyword evidence="2" id="KW-0813">Transport</keyword>
<feature type="transmembrane region" description="Helical" evidence="10">
    <location>
        <begin position="182"/>
        <end position="203"/>
    </location>
</feature>
<proteinExistence type="predicted"/>
<dbReference type="PANTHER" id="PTHR10110:SF86">
    <property type="entry name" value="SODIUM_HYDROGEN EXCHANGER 7"/>
    <property type="match status" value="1"/>
</dbReference>
<feature type="transmembrane region" description="Helical" evidence="10">
    <location>
        <begin position="370"/>
        <end position="394"/>
    </location>
</feature>
<reference evidence="12" key="1">
    <citation type="submission" date="2023-04" db="EMBL/GenBank/DDBJ databases">
        <title>Four porcine-derived lactic acid bacteria strains analyses and their evaluation as potential probiotics based on genomics.</title>
        <authorList>
            <person name="Niu D."/>
        </authorList>
    </citation>
    <scope>NUCLEOTIDE SEQUENCE</scope>
    <source>
        <strain evidence="12">ZSB1</strain>
    </source>
</reference>
<keyword evidence="7" id="KW-0406">Ion transport</keyword>
<evidence type="ECO:0000256" key="5">
    <source>
        <dbReference type="ARBA" id="ARBA00022989"/>
    </source>
</evidence>
<feature type="transmembrane region" description="Helical" evidence="10">
    <location>
        <begin position="210"/>
        <end position="232"/>
    </location>
</feature>
<dbReference type="Gene3D" id="6.10.140.1330">
    <property type="match status" value="1"/>
</dbReference>
<keyword evidence="6" id="KW-0915">Sodium</keyword>
<feature type="transmembrane region" description="Helical" evidence="10">
    <location>
        <begin position="305"/>
        <end position="326"/>
    </location>
</feature>
<evidence type="ECO:0000256" key="1">
    <source>
        <dbReference type="ARBA" id="ARBA00004651"/>
    </source>
</evidence>
<keyword evidence="8 10" id="KW-0472">Membrane</keyword>
<evidence type="ECO:0000256" key="2">
    <source>
        <dbReference type="ARBA" id="ARBA00022448"/>
    </source>
</evidence>
<feature type="domain" description="Cation/H+ exchanger transmembrane" evidence="11">
    <location>
        <begin position="11"/>
        <end position="394"/>
    </location>
</feature>
<evidence type="ECO:0000256" key="3">
    <source>
        <dbReference type="ARBA" id="ARBA00022475"/>
    </source>
</evidence>
<dbReference type="Proteomes" id="UP001238155">
    <property type="component" value="Chromosome"/>
</dbReference>
<name>A0AAJ6FMV4_9LACO</name>
<feature type="transmembrane region" description="Helical" evidence="10">
    <location>
        <begin position="29"/>
        <end position="48"/>
    </location>
</feature>
<dbReference type="GO" id="GO:0015386">
    <property type="term" value="F:potassium:proton antiporter activity"/>
    <property type="evidence" value="ECO:0007669"/>
    <property type="project" value="TreeGrafter"/>
</dbReference>
<evidence type="ECO:0000259" key="11">
    <source>
        <dbReference type="Pfam" id="PF00999"/>
    </source>
</evidence>
<sequence>MLATAFILIFAAIFSLIVSKYIPKISPNYVSIFVGILCGLIPPVSQHVATFNAEVFMILLVAPLLFYEGQATAFSFVRHHLKVIVGITVIMVALSTLLAGFSLHYFLGLSLPLAFVMAAISTPTDATATASVSEGLELPKKTNSLLKLESLFNDASGLVLLQATAVWLVLDELSIQHIMTDFFVSAIGGVLVGFIISMLLMYFRQHILRVFINTVSIQTLIYLVTPFMIYIIAEELHLSGIIAVVVSGLLHNSEERVALFADARQNFTAREFQRVFADLLNSLVFVVFGITSTKIMLEQFSWLNISLWGLSGLILYLVNLLVRYCYARFKLKENNLDAWLFAIGGVHGAVTLALVFTLPGLGVASEHFNLILMSELTLIILSMLVPTIVLRFILPKEPNRAETLAKLDQVRSEMVQAGITEVHKMKLPTPITKLVIAYLKDQSRESTLKEFTKRWHRITRLPKIRNSRFQHMQVRIFQRCFFAERAYIRQAIHEGKLTFEEAYFIYEELLLAEALLIDPYNEEE</sequence>
<keyword evidence="9" id="KW-0739">Sodium transport</keyword>
<evidence type="ECO:0000256" key="8">
    <source>
        <dbReference type="ARBA" id="ARBA00023136"/>
    </source>
</evidence>
<evidence type="ECO:0000256" key="10">
    <source>
        <dbReference type="SAM" id="Phobius"/>
    </source>
</evidence>
<keyword evidence="3" id="KW-1003">Cell membrane</keyword>
<accession>A0AAJ6FMV4</accession>
<evidence type="ECO:0000256" key="9">
    <source>
        <dbReference type="ARBA" id="ARBA00023201"/>
    </source>
</evidence>
<feature type="transmembrane region" description="Helical" evidence="10">
    <location>
        <begin position="83"/>
        <end position="107"/>
    </location>
</feature>
<dbReference type="InterPro" id="IPR018422">
    <property type="entry name" value="Cation/H_exchanger_CPA1"/>
</dbReference>
<feature type="transmembrane region" description="Helical" evidence="10">
    <location>
        <begin position="275"/>
        <end position="293"/>
    </location>
</feature>
<dbReference type="RefSeq" id="WP_161517667.1">
    <property type="nucleotide sequence ID" value="NZ_CABIZJ010000004.1"/>
</dbReference>
<dbReference type="GeneID" id="61227336"/>
<comment type="subcellular location">
    <subcellularLocation>
        <location evidence="1">Cell membrane</location>
        <topology evidence="1">Multi-pass membrane protein</topology>
    </subcellularLocation>
</comment>
<evidence type="ECO:0000313" key="12">
    <source>
        <dbReference type="EMBL" id="WHQ80067.1"/>
    </source>
</evidence>
<evidence type="ECO:0000256" key="4">
    <source>
        <dbReference type="ARBA" id="ARBA00022692"/>
    </source>
</evidence>
<feature type="transmembrane region" description="Helical" evidence="10">
    <location>
        <begin position="238"/>
        <end position="254"/>
    </location>
</feature>
<keyword evidence="4 10" id="KW-0812">Transmembrane</keyword>
<evidence type="ECO:0000256" key="7">
    <source>
        <dbReference type="ARBA" id="ARBA00023065"/>
    </source>
</evidence>
<evidence type="ECO:0000256" key="6">
    <source>
        <dbReference type="ARBA" id="ARBA00023053"/>
    </source>
</evidence>